<keyword evidence="6" id="KW-1133">Transmembrane helix</keyword>
<evidence type="ECO:0000313" key="9">
    <source>
        <dbReference type="Proteomes" id="UP001519667"/>
    </source>
</evidence>
<dbReference type="PROSITE" id="PS51007">
    <property type="entry name" value="CYTC"/>
    <property type="match status" value="1"/>
</dbReference>
<dbReference type="InterPro" id="IPR036909">
    <property type="entry name" value="Cyt_c-like_dom_sf"/>
</dbReference>
<feature type="compositionally biased region" description="Basic and acidic residues" evidence="5">
    <location>
        <begin position="216"/>
        <end position="231"/>
    </location>
</feature>
<dbReference type="RefSeq" id="WP_215369411.1">
    <property type="nucleotide sequence ID" value="NZ_JAGTIS010000001.1"/>
</dbReference>
<dbReference type="EMBL" id="JAGTIS010000001">
    <property type="protein sequence ID" value="MBT8764835.1"/>
    <property type="molecule type" value="Genomic_DNA"/>
</dbReference>
<proteinExistence type="predicted"/>
<keyword evidence="6" id="KW-0812">Transmembrane</keyword>
<feature type="region of interest" description="Disordered" evidence="5">
    <location>
        <begin position="169"/>
        <end position="292"/>
    </location>
</feature>
<feature type="compositionally biased region" description="Basic and acidic residues" evidence="5">
    <location>
        <begin position="196"/>
        <end position="208"/>
    </location>
</feature>
<organism evidence="8 9">
    <name type="scientific">Metapseudomonas boanensis</name>
    <dbReference type="NCBI Taxonomy" id="2822138"/>
    <lineage>
        <taxon>Bacteria</taxon>
        <taxon>Pseudomonadati</taxon>
        <taxon>Pseudomonadota</taxon>
        <taxon>Gammaproteobacteria</taxon>
        <taxon>Pseudomonadales</taxon>
        <taxon>Pseudomonadaceae</taxon>
        <taxon>Metapseudomonas</taxon>
    </lineage>
</organism>
<protein>
    <submittedName>
        <fullName evidence="8">C-type cytochrome</fullName>
    </submittedName>
</protein>
<keyword evidence="9" id="KW-1185">Reference proteome</keyword>
<keyword evidence="3 4" id="KW-0408">Iron</keyword>
<keyword evidence="2 4" id="KW-0479">Metal-binding</keyword>
<evidence type="ECO:0000256" key="5">
    <source>
        <dbReference type="SAM" id="MobiDB-lite"/>
    </source>
</evidence>
<dbReference type="Pfam" id="PF13442">
    <property type="entry name" value="Cytochrome_CBB3"/>
    <property type="match status" value="1"/>
</dbReference>
<comment type="caution">
    <text evidence="8">The sequence shown here is derived from an EMBL/GenBank/DDBJ whole genome shotgun (WGS) entry which is preliminary data.</text>
</comment>
<feature type="transmembrane region" description="Helical" evidence="6">
    <location>
        <begin position="7"/>
        <end position="27"/>
    </location>
</feature>
<evidence type="ECO:0000259" key="7">
    <source>
        <dbReference type="PROSITE" id="PS51007"/>
    </source>
</evidence>
<dbReference type="Proteomes" id="UP001519667">
    <property type="component" value="Unassembled WGS sequence"/>
</dbReference>
<dbReference type="InterPro" id="IPR009056">
    <property type="entry name" value="Cyt_c-like_dom"/>
</dbReference>
<feature type="domain" description="Cytochrome c" evidence="7">
    <location>
        <begin position="68"/>
        <end position="154"/>
    </location>
</feature>
<evidence type="ECO:0000256" key="2">
    <source>
        <dbReference type="ARBA" id="ARBA00022723"/>
    </source>
</evidence>
<evidence type="ECO:0000256" key="3">
    <source>
        <dbReference type="ARBA" id="ARBA00023004"/>
    </source>
</evidence>
<dbReference type="SUPFAM" id="SSF46626">
    <property type="entry name" value="Cytochrome c"/>
    <property type="match status" value="1"/>
</dbReference>
<gene>
    <name evidence="8" type="ORF">J7302_01560</name>
</gene>
<keyword evidence="1 4" id="KW-0349">Heme</keyword>
<accession>A0ABS5XAX1</accession>
<reference evidence="8 9" key="1">
    <citation type="submission" date="2021-04" db="EMBL/GenBank/DDBJ databases">
        <title>Pseudomonas boanensis sp. nov., a bacterium isolated from river water used for household purposes in Boane District, Mozambique.</title>
        <authorList>
            <person name="Nicklasson M."/>
            <person name="Martin-Rodriguez A.J."/>
            <person name="Thorell K."/>
            <person name="Neves L."/>
            <person name="Mussagy A."/>
            <person name="Rydberg H.A."/>
            <person name="Hernroth B."/>
            <person name="Svensson-Stadler L."/>
            <person name="Sjoling A."/>
        </authorList>
    </citation>
    <scope>NUCLEOTIDE SEQUENCE [LARGE SCALE GENOMIC DNA]</scope>
    <source>
        <strain evidence="8 9">DB1</strain>
    </source>
</reference>
<feature type="compositionally biased region" description="Basic and acidic residues" evidence="5">
    <location>
        <begin position="281"/>
        <end position="292"/>
    </location>
</feature>
<evidence type="ECO:0000313" key="8">
    <source>
        <dbReference type="EMBL" id="MBT8764835.1"/>
    </source>
</evidence>
<name>A0ABS5XAX1_9GAMM</name>
<evidence type="ECO:0000256" key="6">
    <source>
        <dbReference type="SAM" id="Phobius"/>
    </source>
</evidence>
<sequence length="292" mass="30704">MKRTIKTLAIASTVGFVGIMGVAYFGLVNVGADDPHLAPVHAFLTMARERSIEVRARDLEVPNLEDDALIRAGAGNYNSMCIGCHLAPGVAQTELSQSLYPAPPNLTKVGIDGSPQSTFWIIKHGIKATGMPAWGKSMGDQYIWGMVAFLQKLPSLDAEQYRTLVASSAGHQHGGGETQMHNHEGQHGDNVSAGGSHHDGAGKDHHGGEAASQAGNDHHGTGQAAEDHHAGESASQQADHHAAEPTAQGGTGHHGDEEGEANRRKMEQAQGDAAPAPKTHTHADGKEHVHES</sequence>
<evidence type="ECO:0000256" key="1">
    <source>
        <dbReference type="ARBA" id="ARBA00022617"/>
    </source>
</evidence>
<feature type="compositionally biased region" description="Basic and acidic residues" evidence="5">
    <location>
        <begin position="253"/>
        <end position="267"/>
    </location>
</feature>
<dbReference type="Gene3D" id="1.10.760.10">
    <property type="entry name" value="Cytochrome c-like domain"/>
    <property type="match status" value="1"/>
</dbReference>
<keyword evidence="6" id="KW-0472">Membrane</keyword>
<evidence type="ECO:0000256" key="4">
    <source>
        <dbReference type="PROSITE-ProRule" id="PRU00433"/>
    </source>
</evidence>